<gene>
    <name evidence="1" type="ORF">TM448A01266_0001</name>
</gene>
<dbReference type="EMBL" id="MT144124">
    <property type="protein sequence ID" value="QJA49202.1"/>
    <property type="molecule type" value="Genomic_DNA"/>
</dbReference>
<accession>A0A6H1ZP05</accession>
<reference evidence="1" key="1">
    <citation type="submission" date="2020-03" db="EMBL/GenBank/DDBJ databases">
        <title>The deep terrestrial virosphere.</title>
        <authorList>
            <person name="Holmfeldt K."/>
            <person name="Nilsson E."/>
            <person name="Simone D."/>
            <person name="Lopez-Fernandez M."/>
            <person name="Wu X."/>
            <person name="de Brujin I."/>
            <person name="Lundin D."/>
            <person name="Andersson A."/>
            <person name="Bertilsson S."/>
            <person name="Dopson M."/>
        </authorList>
    </citation>
    <scope>NUCLEOTIDE SEQUENCE</scope>
    <source>
        <strain evidence="1">TM448A01266</strain>
    </source>
</reference>
<dbReference type="AlphaFoldDB" id="A0A6H1ZP05"/>
<name>A0A6H1ZP05_9ZZZZ</name>
<sequence length="197" mass="23260">MLDFLPMDLSPGWDIPKFTRGEILRQPQVPKMLHLVNPRTVLGATWWNKTRQVAYATNNYCCWACGVHKSRSYRRRLEAHESYTIDYREGLAELREVQALCSLCHGFIHMGRTNALWSKREISTRLYLDTVVHGYWILAQAGLKPWPHTREIFEPDYTPESEPAIAPWGKWRMKIGDRLYQSPFKSFAEWERYFNHG</sequence>
<protein>
    <submittedName>
        <fullName evidence="1">Putative DNA primase</fullName>
    </submittedName>
</protein>
<evidence type="ECO:0000313" key="1">
    <source>
        <dbReference type="EMBL" id="QJA49202.1"/>
    </source>
</evidence>
<proteinExistence type="predicted"/>
<organism evidence="1">
    <name type="scientific">viral metagenome</name>
    <dbReference type="NCBI Taxonomy" id="1070528"/>
    <lineage>
        <taxon>unclassified sequences</taxon>
        <taxon>metagenomes</taxon>
        <taxon>organismal metagenomes</taxon>
    </lineage>
</organism>